<dbReference type="Gene3D" id="2.70.40.10">
    <property type="match status" value="1"/>
</dbReference>
<accession>A0A937XJ34</accession>
<evidence type="ECO:0000313" key="3">
    <source>
        <dbReference type="EMBL" id="MBM3332289.1"/>
    </source>
</evidence>
<dbReference type="NCBIfam" id="TIGR02274">
    <property type="entry name" value="dCTP_deam"/>
    <property type="match status" value="1"/>
</dbReference>
<gene>
    <name evidence="3" type="primary">dcd</name>
    <name evidence="3" type="ORF">FJY68_10670</name>
</gene>
<dbReference type="GO" id="GO:0006229">
    <property type="term" value="P:dUTP biosynthetic process"/>
    <property type="evidence" value="ECO:0007669"/>
    <property type="project" value="InterPro"/>
</dbReference>
<dbReference type="CDD" id="cd07557">
    <property type="entry name" value="trimeric_dUTPase"/>
    <property type="match status" value="1"/>
</dbReference>
<dbReference type="GO" id="GO:0008829">
    <property type="term" value="F:dCTP deaminase activity"/>
    <property type="evidence" value="ECO:0007669"/>
    <property type="project" value="UniProtKB-EC"/>
</dbReference>
<dbReference type="SUPFAM" id="SSF51283">
    <property type="entry name" value="dUTPase-like"/>
    <property type="match status" value="1"/>
</dbReference>
<proteinExistence type="predicted"/>
<dbReference type="Proteomes" id="UP000779900">
    <property type="component" value="Unassembled WGS sequence"/>
</dbReference>
<dbReference type="AlphaFoldDB" id="A0A937XJ34"/>
<dbReference type="EMBL" id="VGIR01000073">
    <property type="protein sequence ID" value="MBM3332289.1"/>
    <property type="molecule type" value="Genomic_DNA"/>
</dbReference>
<reference evidence="3" key="1">
    <citation type="submission" date="2019-03" db="EMBL/GenBank/DDBJ databases">
        <title>Lake Tanganyika Metagenome-Assembled Genomes (MAGs).</title>
        <authorList>
            <person name="Tran P."/>
        </authorList>
    </citation>
    <scope>NUCLEOTIDE SEQUENCE</scope>
    <source>
        <strain evidence="3">K_DeepCast_150m_m2_040</strain>
    </source>
</reference>
<comment type="caution">
    <text evidence="3">The sequence shown here is derived from an EMBL/GenBank/DDBJ whole genome shotgun (WGS) entry which is preliminary data.</text>
</comment>
<name>A0A937XJ34_UNCW3</name>
<keyword evidence="1 3" id="KW-0378">Hydrolase</keyword>
<evidence type="ECO:0000256" key="1">
    <source>
        <dbReference type="ARBA" id="ARBA00022801"/>
    </source>
</evidence>
<dbReference type="InterPro" id="IPR036157">
    <property type="entry name" value="dUTPase-like_sf"/>
</dbReference>
<dbReference type="EC" id="3.5.4.13" evidence="3"/>
<dbReference type="GO" id="GO:0015949">
    <property type="term" value="P:nucleobase-containing small molecule interconversion"/>
    <property type="evidence" value="ECO:0007669"/>
    <property type="project" value="TreeGrafter"/>
</dbReference>
<evidence type="ECO:0000256" key="2">
    <source>
        <dbReference type="ARBA" id="ARBA00023080"/>
    </source>
</evidence>
<keyword evidence="2" id="KW-0546">Nucleotide metabolism</keyword>
<dbReference type="InterPro" id="IPR011962">
    <property type="entry name" value="dCTP_deaminase"/>
</dbReference>
<dbReference type="PANTHER" id="PTHR42680">
    <property type="entry name" value="DCTP DEAMINASE"/>
    <property type="match status" value="1"/>
</dbReference>
<sequence length="273" mass="30229">MRSRTTWMYSGSYPMVLNEIHLAKRLCEGLRDSMKGLVITPMMDPERQINGTSVDLRLGADFKVVKPTKYTHLDPRLPKEDIKRMVARYTEEIHIPPDAAFVLHPSSFALGSTLEHVSIPADCCGRLEGRSGLGRMGLQVHSTAGYVDAGFSGALTLELQNVGTLPILLFPGVRVAQISLHLCYATTKGYEERQGSYSRQTGAGGSQAFGDVEYEKLRARHAEVRKRQFVEAFPHDAYKEIVDLMNSKDPPPVEALWQYLISKIGAIGEAPPA</sequence>
<dbReference type="InterPro" id="IPR033704">
    <property type="entry name" value="dUTPase_trimeric"/>
</dbReference>
<dbReference type="Pfam" id="PF22769">
    <property type="entry name" value="DCD"/>
    <property type="match status" value="1"/>
</dbReference>
<dbReference type="PANTHER" id="PTHR42680:SF3">
    <property type="entry name" value="DCTP DEAMINASE"/>
    <property type="match status" value="1"/>
</dbReference>
<organism evidence="3 4">
    <name type="scientific">candidate division WOR-3 bacterium</name>
    <dbReference type="NCBI Taxonomy" id="2052148"/>
    <lineage>
        <taxon>Bacteria</taxon>
        <taxon>Bacteria division WOR-3</taxon>
    </lineage>
</organism>
<evidence type="ECO:0000313" key="4">
    <source>
        <dbReference type="Proteomes" id="UP000779900"/>
    </source>
</evidence>
<protein>
    <submittedName>
        <fullName evidence="3">dCTP deaminase</fullName>
        <ecNumber evidence="3">3.5.4.13</ecNumber>
    </submittedName>
</protein>